<accession>A0AB40CMF7</accession>
<gene>
    <name evidence="6 7" type="primary">LOC120277100</name>
</gene>
<evidence type="ECO:0000256" key="3">
    <source>
        <dbReference type="SAM" id="SignalP"/>
    </source>
</evidence>
<dbReference type="PROSITE" id="PS51473">
    <property type="entry name" value="GNK2"/>
    <property type="match status" value="2"/>
</dbReference>
<dbReference type="PANTHER" id="PTHR32099">
    <property type="entry name" value="CYSTEINE-RICH REPEAT SECRETORY PROTEIN"/>
    <property type="match status" value="1"/>
</dbReference>
<dbReference type="InterPro" id="IPR002902">
    <property type="entry name" value="GNK2"/>
</dbReference>
<evidence type="ECO:0000256" key="1">
    <source>
        <dbReference type="ARBA" id="ARBA00022729"/>
    </source>
</evidence>
<dbReference type="RefSeq" id="XP_039139782.1">
    <property type="nucleotide sequence ID" value="XM_039283848.1"/>
</dbReference>
<organism evidence="5 7">
    <name type="scientific">Dioscorea cayennensis subsp. rotundata</name>
    <name type="common">White Guinea yam</name>
    <name type="synonym">Dioscorea rotundata</name>
    <dbReference type="NCBI Taxonomy" id="55577"/>
    <lineage>
        <taxon>Eukaryota</taxon>
        <taxon>Viridiplantae</taxon>
        <taxon>Streptophyta</taxon>
        <taxon>Embryophyta</taxon>
        <taxon>Tracheophyta</taxon>
        <taxon>Spermatophyta</taxon>
        <taxon>Magnoliopsida</taxon>
        <taxon>Liliopsida</taxon>
        <taxon>Dioscoreales</taxon>
        <taxon>Dioscoreaceae</taxon>
        <taxon>Dioscorea</taxon>
    </lineage>
</organism>
<feature type="signal peptide" evidence="3">
    <location>
        <begin position="1"/>
        <end position="17"/>
    </location>
</feature>
<dbReference type="PANTHER" id="PTHR32099:SF51">
    <property type="entry name" value="CYSTEINE-RICH RECEPTOR-LIKE PROTEIN KINASE 25 ISOFORM X1"/>
    <property type="match status" value="1"/>
</dbReference>
<evidence type="ECO:0000259" key="4">
    <source>
        <dbReference type="PROSITE" id="PS51473"/>
    </source>
</evidence>
<keyword evidence="1 3" id="KW-0732">Signal</keyword>
<dbReference type="Pfam" id="PF01657">
    <property type="entry name" value="Stress-antifung"/>
    <property type="match status" value="2"/>
</dbReference>
<evidence type="ECO:0000256" key="2">
    <source>
        <dbReference type="ARBA" id="ARBA00022737"/>
    </source>
</evidence>
<keyword evidence="5" id="KW-1185">Reference proteome</keyword>
<dbReference type="InterPro" id="IPR038408">
    <property type="entry name" value="GNK2_sf"/>
</dbReference>
<name>A0AB40CMF7_DIOCR</name>
<evidence type="ECO:0000313" key="5">
    <source>
        <dbReference type="Proteomes" id="UP001515500"/>
    </source>
</evidence>
<keyword evidence="2" id="KW-0677">Repeat</keyword>
<dbReference type="AlphaFoldDB" id="A0AB40CMF7"/>
<feature type="chain" id="PRO_5044720564" evidence="3">
    <location>
        <begin position="18"/>
        <end position="224"/>
    </location>
</feature>
<feature type="domain" description="Gnk2-homologous" evidence="4">
    <location>
        <begin position="23"/>
        <end position="127"/>
    </location>
</feature>
<protein>
    <submittedName>
        <fullName evidence="6 7">Cysteine-rich repeat secretory protein 1-like</fullName>
    </submittedName>
</protein>
<evidence type="ECO:0000313" key="6">
    <source>
        <dbReference type="RefSeq" id="XP_039139781.1"/>
    </source>
</evidence>
<sequence length="224" mass="24792">MALIFIAVLLLFFLSEAYDLHKDTILPWCDFSSNYTIPSPFKANLDNLLSSLPDAAANSNNLFFNNSVGTAPAVAYGLAQCRTDMSAYDCGICLYRSALKAFSQCLMYRSATILSDKCTLRYSDSCFFSQISLNFITVQNFNNVSNPTLFIQPLRKLMSEVLSKAPRRVTKFASTSFNDSIIGDIYGMAGCTRDLTDAGCSTCLNQALPICWKLVIQKVAECFL</sequence>
<proteinExistence type="predicted"/>
<evidence type="ECO:0000313" key="7">
    <source>
        <dbReference type="RefSeq" id="XP_039139782.1"/>
    </source>
</evidence>
<dbReference type="GeneID" id="120277100"/>
<dbReference type="Proteomes" id="UP001515500">
    <property type="component" value="Chromosome 15"/>
</dbReference>
<dbReference type="RefSeq" id="XP_039139781.1">
    <property type="nucleotide sequence ID" value="XM_039283847.1"/>
</dbReference>
<dbReference type="Gene3D" id="3.30.430.20">
    <property type="entry name" value="Gnk2 domain, C-X8-C-X2-C motif"/>
    <property type="match status" value="2"/>
</dbReference>
<dbReference type="CDD" id="cd23509">
    <property type="entry name" value="Gnk2-like"/>
    <property type="match status" value="2"/>
</dbReference>
<feature type="domain" description="Gnk2-homologous" evidence="4">
    <location>
        <begin position="132"/>
        <end position="224"/>
    </location>
</feature>
<reference evidence="6 7" key="1">
    <citation type="submission" date="2025-04" db="UniProtKB">
        <authorList>
            <consortium name="RefSeq"/>
        </authorList>
    </citation>
    <scope>IDENTIFICATION</scope>
</reference>